<dbReference type="STRING" id="1232681.ADIS_0649"/>
<name>R7ZXF4_9BACT</name>
<keyword evidence="2" id="KW-1185">Reference proteome</keyword>
<dbReference type="Proteomes" id="UP000013909">
    <property type="component" value="Unassembled WGS sequence"/>
</dbReference>
<sequence>MDDVALLFGVSFIDGVSWVIANRRKAPCIRNYPASDDFYPKIT</sequence>
<reference evidence="1 2" key="1">
    <citation type="submission" date="2013-02" db="EMBL/GenBank/DDBJ databases">
        <title>A novel strain isolated from Lonar lake, Maharashtra, India.</title>
        <authorList>
            <person name="Singh A."/>
        </authorList>
    </citation>
    <scope>NUCLEOTIDE SEQUENCE [LARGE SCALE GENOMIC DNA]</scope>
    <source>
        <strain evidence="1 2">AK24</strain>
    </source>
</reference>
<protein>
    <submittedName>
        <fullName evidence="1">Uncharacterized protein</fullName>
    </submittedName>
</protein>
<organism evidence="1 2">
    <name type="scientific">Lunatimonas lonarensis</name>
    <dbReference type="NCBI Taxonomy" id="1232681"/>
    <lineage>
        <taxon>Bacteria</taxon>
        <taxon>Pseudomonadati</taxon>
        <taxon>Bacteroidota</taxon>
        <taxon>Cytophagia</taxon>
        <taxon>Cytophagales</taxon>
        <taxon>Cyclobacteriaceae</taxon>
    </lineage>
</organism>
<proteinExistence type="predicted"/>
<dbReference type="AlphaFoldDB" id="R7ZXF4"/>
<gene>
    <name evidence="1" type="ORF">ADIS_0649</name>
</gene>
<dbReference type="EMBL" id="AQHR01000022">
    <property type="protein sequence ID" value="EON78752.1"/>
    <property type="molecule type" value="Genomic_DNA"/>
</dbReference>
<evidence type="ECO:0000313" key="2">
    <source>
        <dbReference type="Proteomes" id="UP000013909"/>
    </source>
</evidence>
<comment type="caution">
    <text evidence="1">The sequence shown here is derived from an EMBL/GenBank/DDBJ whole genome shotgun (WGS) entry which is preliminary data.</text>
</comment>
<accession>R7ZXF4</accession>
<evidence type="ECO:0000313" key="1">
    <source>
        <dbReference type="EMBL" id="EON78752.1"/>
    </source>
</evidence>